<organism evidence="2">
    <name type="scientific">uncultured Solirubrobacterales bacterium</name>
    <dbReference type="NCBI Taxonomy" id="768556"/>
    <lineage>
        <taxon>Bacteria</taxon>
        <taxon>Bacillati</taxon>
        <taxon>Actinomycetota</taxon>
        <taxon>Thermoleophilia</taxon>
        <taxon>Solirubrobacterales</taxon>
        <taxon>environmental samples</taxon>
    </lineage>
</organism>
<feature type="compositionally biased region" description="Basic and acidic residues" evidence="1">
    <location>
        <begin position="51"/>
        <end position="69"/>
    </location>
</feature>
<name>A0A6J4S6M7_9ACTN</name>
<feature type="non-terminal residue" evidence="2">
    <location>
        <position position="1"/>
    </location>
</feature>
<accession>A0A6J4S6M7</accession>
<proteinExistence type="predicted"/>
<feature type="non-terminal residue" evidence="2">
    <location>
        <position position="93"/>
    </location>
</feature>
<dbReference type="AlphaFoldDB" id="A0A6J4S6M7"/>
<dbReference type="EMBL" id="CADCVU010000043">
    <property type="protein sequence ID" value="CAA9486003.1"/>
    <property type="molecule type" value="Genomic_DNA"/>
</dbReference>
<reference evidence="2" key="1">
    <citation type="submission" date="2020-02" db="EMBL/GenBank/DDBJ databases">
        <authorList>
            <person name="Meier V. D."/>
        </authorList>
    </citation>
    <scope>NUCLEOTIDE SEQUENCE</scope>
    <source>
        <strain evidence="2">AVDCRST_MAG45</strain>
    </source>
</reference>
<sequence length="93" mass="10308">ADLHHAQPAHSRRSADDQEQSAADQGGEPRDRAARRRGQGPVGDPRPVRLRQRDRGAGRRHDVADLARARVEGHRPLRVDVGHSDRRLHVGAV</sequence>
<evidence type="ECO:0000313" key="2">
    <source>
        <dbReference type="EMBL" id="CAA9486003.1"/>
    </source>
</evidence>
<gene>
    <name evidence="2" type="ORF">AVDCRST_MAG45-451</name>
</gene>
<evidence type="ECO:0000256" key="1">
    <source>
        <dbReference type="SAM" id="MobiDB-lite"/>
    </source>
</evidence>
<protein>
    <submittedName>
        <fullName evidence="2">Uncharacterized protein</fullName>
    </submittedName>
</protein>
<feature type="region of interest" description="Disordered" evidence="1">
    <location>
        <begin position="1"/>
        <end position="69"/>
    </location>
</feature>